<feature type="domain" description="Protein kinase" evidence="7">
    <location>
        <begin position="528"/>
        <end position="580"/>
    </location>
</feature>
<keyword evidence="11" id="KW-1185">Reference proteome</keyword>
<protein>
    <submittedName>
        <fullName evidence="10">G-type lectin S-receptor-like serine/threonine-protein kinase</fullName>
    </submittedName>
</protein>
<organism evidence="10 11">
    <name type="scientific">Actinidia chinensis var. chinensis</name>
    <name type="common">Chinese soft-hair kiwi</name>
    <dbReference type="NCBI Taxonomy" id="1590841"/>
    <lineage>
        <taxon>Eukaryota</taxon>
        <taxon>Viridiplantae</taxon>
        <taxon>Streptophyta</taxon>
        <taxon>Embryophyta</taxon>
        <taxon>Tracheophyta</taxon>
        <taxon>Spermatophyta</taxon>
        <taxon>Magnoliopsida</taxon>
        <taxon>eudicotyledons</taxon>
        <taxon>Gunneridae</taxon>
        <taxon>Pentapetalae</taxon>
        <taxon>asterids</taxon>
        <taxon>Ericales</taxon>
        <taxon>Actinidiaceae</taxon>
        <taxon>Actinidia</taxon>
    </lineage>
</organism>
<dbReference type="PANTHER" id="PTHR47976">
    <property type="entry name" value="G-TYPE LECTIN S-RECEPTOR-LIKE SERINE/THREONINE-PROTEIN KINASE SD2-5"/>
    <property type="match status" value="1"/>
</dbReference>
<dbReference type="SMART" id="SM00108">
    <property type="entry name" value="B_lectin"/>
    <property type="match status" value="1"/>
</dbReference>
<keyword evidence="10" id="KW-0675">Receptor</keyword>
<dbReference type="Gramene" id="PSR81588">
    <property type="protein sequence ID" value="PSR81588"/>
    <property type="gene ID" value="CEY00_Acc33664"/>
</dbReference>
<dbReference type="OMA" id="CPEEANI"/>
<dbReference type="SMART" id="SM00473">
    <property type="entry name" value="PAN_AP"/>
    <property type="match status" value="1"/>
</dbReference>
<evidence type="ECO:0000313" key="10">
    <source>
        <dbReference type="EMBL" id="PSR81588.1"/>
    </source>
</evidence>
<name>A0A2R6NZR5_ACTCC</name>
<evidence type="ECO:0000256" key="2">
    <source>
        <dbReference type="ARBA" id="ARBA00022729"/>
    </source>
</evidence>
<dbReference type="PANTHER" id="PTHR47976:SF30">
    <property type="entry name" value="RECEPTOR-LIKE SERINE_THREONINE-PROTEIN KINASE"/>
    <property type="match status" value="1"/>
</dbReference>
<dbReference type="CDD" id="cd00028">
    <property type="entry name" value="B_lectin"/>
    <property type="match status" value="1"/>
</dbReference>
<dbReference type="Gene3D" id="2.90.10.30">
    <property type="match status" value="1"/>
</dbReference>
<keyword evidence="5" id="KW-0812">Transmembrane</keyword>
<keyword evidence="10" id="KW-0418">Kinase</keyword>
<keyword evidence="3" id="KW-0325">Glycoprotein</keyword>
<keyword evidence="10" id="KW-0808">Transferase</keyword>
<keyword evidence="1" id="KW-0245">EGF-like domain</keyword>
<dbReference type="GO" id="GO:0030246">
    <property type="term" value="F:carbohydrate binding"/>
    <property type="evidence" value="ECO:0007669"/>
    <property type="project" value="UniProtKB-KW"/>
</dbReference>
<dbReference type="Pfam" id="PF08276">
    <property type="entry name" value="PAN_2"/>
    <property type="match status" value="1"/>
</dbReference>
<keyword evidence="4" id="KW-0547">Nucleotide-binding</keyword>
<evidence type="ECO:0000256" key="4">
    <source>
        <dbReference type="PROSITE-ProRule" id="PRU10141"/>
    </source>
</evidence>
<keyword evidence="5" id="KW-1133">Transmembrane helix</keyword>
<dbReference type="InParanoid" id="A0A2R6NZR5"/>
<evidence type="ECO:0000259" key="7">
    <source>
        <dbReference type="PROSITE" id="PS50011"/>
    </source>
</evidence>
<dbReference type="PROSITE" id="PS50011">
    <property type="entry name" value="PROTEIN_KINASE_DOM"/>
    <property type="match status" value="1"/>
</dbReference>
<evidence type="ECO:0000313" key="11">
    <source>
        <dbReference type="Proteomes" id="UP000241394"/>
    </source>
</evidence>
<evidence type="ECO:0000256" key="3">
    <source>
        <dbReference type="ARBA" id="ARBA00023180"/>
    </source>
</evidence>
<accession>A0A2R6NZR5</accession>
<feature type="transmembrane region" description="Helical" evidence="5">
    <location>
        <begin position="471"/>
        <end position="494"/>
    </location>
</feature>
<feature type="signal peptide" evidence="6">
    <location>
        <begin position="1"/>
        <end position="26"/>
    </location>
</feature>
<dbReference type="GO" id="GO:0004672">
    <property type="term" value="F:protein kinase activity"/>
    <property type="evidence" value="ECO:0007669"/>
    <property type="project" value="InterPro"/>
</dbReference>
<evidence type="ECO:0000256" key="5">
    <source>
        <dbReference type="SAM" id="Phobius"/>
    </source>
</evidence>
<dbReference type="PROSITE" id="PS50948">
    <property type="entry name" value="PAN"/>
    <property type="match status" value="1"/>
</dbReference>
<dbReference type="InterPro" id="IPR001480">
    <property type="entry name" value="Bulb-type_lectin_dom"/>
</dbReference>
<keyword evidence="5" id="KW-0472">Membrane</keyword>
<dbReference type="InterPro" id="IPR011009">
    <property type="entry name" value="Kinase-like_dom_sf"/>
</dbReference>
<feature type="domain" description="Apple" evidence="9">
    <location>
        <begin position="362"/>
        <end position="450"/>
    </location>
</feature>
<feature type="chain" id="PRO_5015362142" evidence="6">
    <location>
        <begin position="27"/>
        <end position="580"/>
    </location>
</feature>
<comment type="caution">
    <text evidence="10">The sequence shown here is derived from an EMBL/GenBank/DDBJ whole genome shotgun (WGS) entry which is preliminary data.</text>
</comment>
<evidence type="ECO:0000256" key="1">
    <source>
        <dbReference type="ARBA" id="ARBA00022536"/>
    </source>
</evidence>
<sequence>MVMGKEENLCWAFLVLLVTTLRIDNSFQLIHAKSPEYYPVAANLSTSWTINDSCYVCDESNDMKPILVRSHFFCGFWCDKSSGACLFAILLSSDTYGRNTQLVWSANRDSPVRQNATLRFTQYGDLILENDDGSFVWSTNTGGKSVSGLNFTEEGNLVIYNQRNEIVWQSFDHPTDSLLLGQKLVRGNKLTASASASNWSRGLFSLALRYADGLVAYIESDPTQYYFKQYFEDYSNVRTIPYIRFENGSFNSFLIPPASAAQLQFMKLEPDGHLKVYERQESESAYPWQESESSYSWKVVADLLTSDIGDCGYPLECGKYGICSNGRCSCPEEANITATNFFRQTNDRISNQGCTPITDVSCNHSQYHSLMEVQNASYIGELTYGQIPKLDTVTDLEDCKQACLNNCSCRAAQFIESFLEKRGCLLISEVFSLVDTRGHSESVSFFLKVQNPAAAPTILASHPKKSRRVTIILGSSLGAFFGVFLITAICFFIYGREKEAKELYNIYLDQVPGMVSRFSYEDLTAMTNDFSTKLGEGGFGSVFEGTLTNGTKIAVKRLHGLDQVEKSFLSEVETIGGIHH</sequence>
<feature type="non-terminal residue" evidence="10">
    <location>
        <position position="580"/>
    </location>
</feature>
<dbReference type="FunFam" id="2.90.10.30:FF:000003">
    <property type="entry name" value="Os04g0303100 protein"/>
    <property type="match status" value="1"/>
</dbReference>
<dbReference type="Proteomes" id="UP000241394">
    <property type="component" value="Unassembled WGS sequence"/>
</dbReference>
<evidence type="ECO:0000256" key="6">
    <source>
        <dbReference type="SAM" id="SignalP"/>
    </source>
</evidence>
<dbReference type="Pfam" id="PF01453">
    <property type="entry name" value="B_lectin"/>
    <property type="match status" value="1"/>
</dbReference>
<keyword evidence="2 6" id="KW-0732">Signal</keyword>
<dbReference type="SUPFAM" id="SSF51110">
    <property type="entry name" value="alpha-D-mannose-specific plant lectins"/>
    <property type="match status" value="1"/>
</dbReference>
<dbReference type="InterPro" id="IPR017441">
    <property type="entry name" value="Protein_kinase_ATP_BS"/>
</dbReference>
<keyword evidence="10" id="KW-0430">Lectin</keyword>
<dbReference type="EMBL" id="NKQK01000116">
    <property type="protein sequence ID" value="PSR81588.1"/>
    <property type="molecule type" value="Genomic_DNA"/>
</dbReference>
<dbReference type="InterPro" id="IPR003609">
    <property type="entry name" value="Pan_app"/>
</dbReference>
<dbReference type="PROSITE" id="PS00107">
    <property type="entry name" value="PROTEIN_KINASE_ATP"/>
    <property type="match status" value="1"/>
</dbReference>
<dbReference type="GO" id="GO:0005524">
    <property type="term" value="F:ATP binding"/>
    <property type="evidence" value="ECO:0007669"/>
    <property type="project" value="UniProtKB-UniRule"/>
</dbReference>
<dbReference type="PROSITE" id="PS50927">
    <property type="entry name" value="BULB_LECTIN"/>
    <property type="match status" value="1"/>
</dbReference>
<keyword evidence="4" id="KW-0067">ATP-binding</keyword>
<reference evidence="10 11" key="1">
    <citation type="submission" date="2017-07" db="EMBL/GenBank/DDBJ databases">
        <title>An improved, manually edited Actinidia chinensis var. chinensis (kiwifruit) genome highlights the challenges associated with draft genomes and gene prediction in plants.</title>
        <authorList>
            <person name="Pilkington S."/>
            <person name="Crowhurst R."/>
            <person name="Hilario E."/>
            <person name="Nardozza S."/>
            <person name="Fraser L."/>
            <person name="Peng Y."/>
            <person name="Gunaseelan K."/>
            <person name="Simpson R."/>
            <person name="Tahir J."/>
            <person name="Deroles S."/>
            <person name="Templeton K."/>
            <person name="Luo Z."/>
            <person name="Davy M."/>
            <person name="Cheng C."/>
            <person name="Mcneilage M."/>
            <person name="Scaglione D."/>
            <person name="Liu Y."/>
            <person name="Zhang Q."/>
            <person name="Datson P."/>
            <person name="De Silva N."/>
            <person name="Gardiner S."/>
            <person name="Bassett H."/>
            <person name="Chagne D."/>
            <person name="Mccallum J."/>
            <person name="Dzierzon H."/>
            <person name="Deng C."/>
            <person name="Wang Y.-Y."/>
            <person name="Barron N."/>
            <person name="Manako K."/>
            <person name="Bowen J."/>
            <person name="Foster T."/>
            <person name="Erridge Z."/>
            <person name="Tiffin H."/>
            <person name="Waite C."/>
            <person name="Davies K."/>
            <person name="Grierson E."/>
            <person name="Laing W."/>
            <person name="Kirk R."/>
            <person name="Chen X."/>
            <person name="Wood M."/>
            <person name="Montefiori M."/>
            <person name="Brummell D."/>
            <person name="Schwinn K."/>
            <person name="Catanach A."/>
            <person name="Fullerton C."/>
            <person name="Li D."/>
            <person name="Meiyalaghan S."/>
            <person name="Nieuwenhuizen N."/>
            <person name="Read N."/>
            <person name="Prakash R."/>
            <person name="Hunter D."/>
            <person name="Zhang H."/>
            <person name="Mckenzie M."/>
            <person name="Knabel M."/>
            <person name="Harris A."/>
            <person name="Allan A."/>
            <person name="Chen A."/>
            <person name="Janssen B."/>
            <person name="Plunkett B."/>
            <person name="Dwamena C."/>
            <person name="Voogd C."/>
            <person name="Leif D."/>
            <person name="Lafferty D."/>
            <person name="Souleyre E."/>
            <person name="Varkonyi-Gasic E."/>
            <person name="Gambi F."/>
            <person name="Hanley J."/>
            <person name="Yao J.-L."/>
            <person name="Cheung J."/>
            <person name="David K."/>
            <person name="Warren B."/>
            <person name="Marsh K."/>
            <person name="Snowden K."/>
            <person name="Lin-Wang K."/>
            <person name="Brian L."/>
            <person name="Martinez-Sanchez M."/>
            <person name="Wang M."/>
            <person name="Ileperuma N."/>
            <person name="Macnee N."/>
            <person name="Campin R."/>
            <person name="Mcatee P."/>
            <person name="Drummond R."/>
            <person name="Espley R."/>
            <person name="Ireland H."/>
            <person name="Wu R."/>
            <person name="Atkinson R."/>
            <person name="Karunairetnam S."/>
            <person name="Bulley S."/>
            <person name="Chunkath S."/>
            <person name="Hanley Z."/>
            <person name="Storey R."/>
            <person name="Thrimawithana A."/>
            <person name="Thomson S."/>
            <person name="David C."/>
            <person name="Testolin R."/>
        </authorList>
    </citation>
    <scope>NUCLEOTIDE SEQUENCE [LARGE SCALE GENOMIC DNA]</scope>
    <source>
        <strain evidence="11">cv. Red5</strain>
        <tissue evidence="10">Young leaf</tissue>
    </source>
</reference>
<dbReference type="SUPFAM" id="SSF56112">
    <property type="entry name" value="Protein kinase-like (PK-like)"/>
    <property type="match status" value="1"/>
</dbReference>
<dbReference type="STRING" id="1590841.A0A2R6NZR5"/>
<reference evidence="11" key="2">
    <citation type="journal article" date="2018" name="BMC Genomics">
        <title>A manually annotated Actinidia chinensis var. chinensis (kiwifruit) genome highlights the challenges associated with draft genomes and gene prediction in plants.</title>
        <authorList>
            <person name="Pilkington S.M."/>
            <person name="Crowhurst R."/>
            <person name="Hilario E."/>
            <person name="Nardozza S."/>
            <person name="Fraser L."/>
            <person name="Peng Y."/>
            <person name="Gunaseelan K."/>
            <person name="Simpson R."/>
            <person name="Tahir J."/>
            <person name="Deroles S.C."/>
            <person name="Templeton K."/>
            <person name="Luo Z."/>
            <person name="Davy M."/>
            <person name="Cheng C."/>
            <person name="McNeilage M."/>
            <person name="Scaglione D."/>
            <person name="Liu Y."/>
            <person name="Zhang Q."/>
            <person name="Datson P."/>
            <person name="De Silva N."/>
            <person name="Gardiner S.E."/>
            <person name="Bassett H."/>
            <person name="Chagne D."/>
            <person name="McCallum J."/>
            <person name="Dzierzon H."/>
            <person name="Deng C."/>
            <person name="Wang Y.Y."/>
            <person name="Barron L."/>
            <person name="Manako K."/>
            <person name="Bowen J."/>
            <person name="Foster T.M."/>
            <person name="Erridge Z.A."/>
            <person name="Tiffin H."/>
            <person name="Waite C.N."/>
            <person name="Davies K.M."/>
            <person name="Grierson E.P."/>
            <person name="Laing W.A."/>
            <person name="Kirk R."/>
            <person name="Chen X."/>
            <person name="Wood M."/>
            <person name="Montefiori M."/>
            <person name="Brummell D.A."/>
            <person name="Schwinn K.E."/>
            <person name="Catanach A."/>
            <person name="Fullerton C."/>
            <person name="Li D."/>
            <person name="Meiyalaghan S."/>
            <person name="Nieuwenhuizen N."/>
            <person name="Read N."/>
            <person name="Prakash R."/>
            <person name="Hunter D."/>
            <person name="Zhang H."/>
            <person name="McKenzie M."/>
            <person name="Knabel M."/>
            <person name="Harris A."/>
            <person name="Allan A.C."/>
            <person name="Gleave A."/>
            <person name="Chen A."/>
            <person name="Janssen B.J."/>
            <person name="Plunkett B."/>
            <person name="Ampomah-Dwamena C."/>
            <person name="Voogd C."/>
            <person name="Leif D."/>
            <person name="Lafferty D."/>
            <person name="Souleyre E.J.F."/>
            <person name="Varkonyi-Gasic E."/>
            <person name="Gambi F."/>
            <person name="Hanley J."/>
            <person name="Yao J.L."/>
            <person name="Cheung J."/>
            <person name="David K.M."/>
            <person name="Warren B."/>
            <person name="Marsh K."/>
            <person name="Snowden K.C."/>
            <person name="Lin-Wang K."/>
            <person name="Brian L."/>
            <person name="Martinez-Sanchez M."/>
            <person name="Wang M."/>
            <person name="Ileperuma N."/>
            <person name="Macnee N."/>
            <person name="Campin R."/>
            <person name="McAtee P."/>
            <person name="Drummond R.S.M."/>
            <person name="Espley R.V."/>
            <person name="Ireland H.S."/>
            <person name="Wu R."/>
            <person name="Atkinson R.G."/>
            <person name="Karunairetnam S."/>
            <person name="Bulley S."/>
            <person name="Chunkath S."/>
            <person name="Hanley Z."/>
            <person name="Storey R."/>
            <person name="Thrimawithana A.H."/>
            <person name="Thomson S."/>
            <person name="David C."/>
            <person name="Testolin R."/>
            <person name="Huang H."/>
            <person name="Hellens R.P."/>
            <person name="Schaffer R.J."/>
        </authorList>
    </citation>
    <scope>NUCLEOTIDE SEQUENCE [LARGE SCALE GENOMIC DNA]</scope>
    <source>
        <strain evidence="11">cv. Red5</strain>
    </source>
</reference>
<dbReference type="InterPro" id="IPR051343">
    <property type="entry name" value="G-type_lectin_kinases/EP1-like"/>
</dbReference>
<proteinExistence type="predicted"/>
<dbReference type="OrthoDB" id="4062651at2759"/>
<dbReference type="InterPro" id="IPR000719">
    <property type="entry name" value="Prot_kinase_dom"/>
</dbReference>
<evidence type="ECO:0000259" key="8">
    <source>
        <dbReference type="PROSITE" id="PS50927"/>
    </source>
</evidence>
<dbReference type="Gene3D" id="3.30.200.20">
    <property type="entry name" value="Phosphorylase Kinase, domain 1"/>
    <property type="match status" value="1"/>
</dbReference>
<dbReference type="InterPro" id="IPR036426">
    <property type="entry name" value="Bulb-type_lectin_dom_sf"/>
</dbReference>
<gene>
    <name evidence="10" type="ORF">CEY00_Acc33664</name>
</gene>
<dbReference type="AlphaFoldDB" id="A0A2R6NZR5"/>
<evidence type="ECO:0000259" key="9">
    <source>
        <dbReference type="PROSITE" id="PS50948"/>
    </source>
</evidence>
<feature type="domain" description="Bulb-type lectin" evidence="8">
    <location>
        <begin position="41"/>
        <end position="172"/>
    </location>
</feature>
<feature type="binding site" evidence="4">
    <location>
        <position position="556"/>
    </location>
    <ligand>
        <name>ATP</name>
        <dbReference type="ChEBI" id="CHEBI:30616"/>
    </ligand>
</feature>